<accession>L9YX43</accession>
<protein>
    <submittedName>
        <fullName evidence="1">Uncharacterized protein</fullName>
    </submittedName>
</protein>
<sequence>MRSSASRPTAVRVRTWGLALPIRTIMRVVHSLKLDITAFGRGKPTNSGGDETLPF</sequence>
<gene>
    <name evidence="1" type="ORF">C486_12992</name>
</gene>
<evidence type="ECO:0000313" key="1">
    <source>
        <dbReference type="EMBL" id="ELY78699.1"/>
    </source>
</evidence>
<dbReference type="AlphaFoldDB" id="L9YX43"/>
<proteinExistence type="predicted"/>
<evidence type="ECO:0000313" key="2">
    <source>
        <dbReference type="Proteomes" id="UP000011592"/>
    </source>
</evidence>
<dbReference type="Proteomes" id="UP000011592">
    <property type="component" value="Unassembled WGS sequence"/>
</dbReference>
<reference evidence="1 2" key="1">
    <citation type="journal article" date="2014" name="PLoS Genet.">
        <title>Phylogenetically driven sequencing of extremely halophilic archaea reveals strategies for static and dynamic osmo-response.</title>
        <authorList>
            <person name="Becker E.A."/>
            <person name="Seitzer P.M."/>
            <person name="Tritt A."/>
            <person name="Larsen D."/>
            <person name="Krusor M."/>
            <person name="Yao A.I."/>
            <person name="Wu D."/>
            <person name="Madern D."/>
            <person name="Eisen J.A."/>
            <person name="Darling A.E."/>
            <person name="Facciotti M.T."/>
        </authorList>
    </citation>
    <scope>NUCLEOTIDE SEQUENCE [LARGE SCALE GENOMIC DNA]</scope>
    <source>
        <strain evidence="1 2">JCM 14663</strain>
    </source>
</reference>
<keyword evidence="2" id="KW-1185">Reference proteome</keyword>
<dbReference type="EMBL" id="AOIJ01000055">
    <property type="protein sequence ID" value="ELY78699.1"/>
    <property type="molecule type" value="Genomic_DNA"/>
</dbReference>
<organism evidence="1 2">
    <name type="scientific">Natrinema gari JCM 14663</name>
    <dbReference type="NCBI Taxonomy" id="1230459"/>
    <lineage>
        <taxon>Archaea</taxon>
        <taxon>Methanobacteriati</taxon>
        <taxon>Methanobacteriota</taxon>
        <taxon>Stenosarchaea group</taxon>
        <taxon>Halobacteria</taxon>
        <taxon>Halobacteriales</taxon>
        <taxon>Natrialbaceae</taxon>
        <taxon>Natrinema</taxon>
    </lineage>
</organism>
<comment type="caution">
    <text evidence="1">The sequence shown here is derived from an EMBL/GenBank/DDBJ whole genome shotgun (WGS) entry which is preliminary data.</text>
</comment>
<name>L9YX43_9EURY</name>